<name>A0ABU7Q9P3_9ACTN</name>
<feature type="region of interest" description="Disordered" evidence="1">
    <location>
        <begin position="51"/>
        <end position="84"/>
    </location>
</feature>
<comment type="caution">
    <text evidence="2">The sequence shown here is derived from an EMBL/GenBank/DDBJ whole genome shotgun (WGS) entry which is preliminary data.</text>
</comment>
<evidence type="ECO:0000256" key="1">
    <source>
        <dbReference type="SAM" id="MobiDB-lite"/>
    </source>
</evidence>
<protein>
    <submittedName>
        <fullName evidence="2">Uncharacterized protein</fullName>
    </submittedName>
</protein>
<proteinExistence type="predicted"/>
<dbReference type="RefSeq" id="WP_330814980.1">
    <property type="nucleotide sequence ID" value="NZ_JAZBJO010000042.1"/>
</dbReference>
<dbReference type="Proteomes" id="UP001354709">
    <property type="component" value="Unassembled WGS sequence"/>
</dbReference>
<evidence type="ECO:0000313" key="3">
    <source>
        <dbReference type="Proteomes" id="UP001354709"/>
    </source>
</evidence>
<organism evidence="2 3">
    <name type="scientific">Streptomyces asiaticus subsp. ignotus</name>
    <dbReference type="NCBI Taxonomy" id="3098222"/>
    <lineage>
        <taxon>Bacteria</taxon>
        <taxon>Bacillati</taxon>
        <taxon>Actinomycetota</taxon>
        <taxon>Actinomycetes</taxon>
        <taxon>Kitasatosporales</taxon>
        <taxon>Streptomycetaceae</taxon>
        <taxon>Streptomyces</taxon>
        <taxon>Streptomyces violaceusniger group</taxon>
    </lineage>
</organism>
<accession>A0ABU7Q9P3</accession>
<reference evidence="2 3" key="1">
    <citation type="submission" date="2023-11" db="EMBL/GenBank/DDBJ databases">
        <title>30 novel species of actinomycetes from the DSMZ collection.</title>
        <authorList>
            <person name="Nouioui I."/>
        </authorList>
    </citation>
    <scope>NUCLEOTIDE SEQUENCE [LARGE SCALE GENOMIC DNA]</scope>
    <source>
        <strain evidence="2 3">DSM 41524</strain>
    </source>
</reference>
<dbReference type="EMBL" id="JAZBJO010000042">
    <property type="protein sequence ID" value="MEE4598001.1"/>
    <property type="molecule type" value="Genomic_DNA"/>
</dbReference>
<evidence type="ECO:0000313" key="2">
    <source>
        <dbReference type="EMBL" id="MEE4598001.1"/>
    </source>
</evidence>
<keyword evidence="3" id="KW-1185">Reference proteome</keyword>
<sequence>MNNKETAVQTAVDAAKVVAQAVNDYGGDSPQTAGAVDAAIAAVTSRTRAALRSRPRDAVRTTHSKPSWPGSSVLTALRMSHTGH</sequence>
<gene>
    <name evidence="2" type="ORF">V2J94_40100</name>
</gene>